<evidence type="ECO:0000256" key="7">
    <source>
        <dbReference type="ARBA" id="ARBA00022777"/>
    </source>
</evidence>
<dbReference type="SMART" id="SM00091">
    <property type="entry name" value="PAS"/>
    <property type="match status" value="2"/>
</dbReference>
<dbReference type="Gene3D" id="6.10.340.10">
    <property type="match status" value="1"/>
</dbReference>
<dbReference type="InterPro" id="IPR011712">
    <property type="entry name" value="Sig_transdc_His_kin_sub3_dim/P"/>
</dbReference>
<dbReference type="eggNOG" id="COG3437">
    <property type="taxonomic scope" value="Bacteria"/>
</dbReference>
<feature type="transmembrane region" description="Helical" evidence="10">
    <location>
        <begin position="312"/>
        <end position="331"/>
    </location>
</feature>
<dbReference type="EC" id="2.7.13.3" evidence="3"/>
<sequence>MTGFFSRQGIRIKIIAGYTSIFILTFIFGGIFIFFQVKKNITLNIENELSNSTAAVLNMVKTAANVSIKNYLRAVCEKNIEIIQAGYKRYESGEISEAQAKEDLRRVLFSQTIGKTGYVYCVSSLGIPVEHPNPDVVGKKKWADRFFVKEMIRMKHGYMEYDWKNPGETDYRPKAVYIQYFEPWDWILAVSTYTEELSDLINVGDFRQGVLDMKFGKTGYSFIVDGECNPIVHPRLEGWLAEDIHGMDKDDVIPDIVRLKKGKLIYSWRNSPDEEYRKKLIIFNHIPEYNWIVASSGYFNEFYEILGTVKKVILFTILAMLGFSLLTSLWLSRLIIEPLQRLTDRLGMGIPENLSTRMPMTSTDEIGKLVTYFNGFMEKLEAYSNSLKTEISKHYLTSEALRESELRYRTILKCIYEGYFETDLYGNILFINPSMELITGYSREDLLNKNIMKILCPKDGRMVFNIFNGKGIKEQNHSIYEWQLIKKDKTPCFVEISLTLMADKYKHQTGIRGVLRDVTRRVQAQDALRLSEEMFSKAFQCSPSGMFVAHIENGRLIKVNDSFLSSTGYDAETVIGEELMNLDFFKNKNEGKNFLKLINEKRGIRNKEIEFCTTQGEVRDGIISAEVIMIWGETCILAAMEDLTDVRRLERRFLDITERQRHEIAFTLHDDLCPQLIGIEMLLEILKSKLNPDCSEPLQSLAKIEMLIRDSIRKIRLLSRGICPVDIVTQGFSASLSELVGYVEDMFGIVCHLNCDNSNPFADNTAAAHAYYIAHEAVHNAVKHAKSSHITIHFSTRKDKTILMVRDDGKGIQDFTGRTGLGLKIMKYRAKCLNASLNIRRNEKGGTIVLLEIGPFNNSEI</sequence>
<keyword evidence="7 14" id="KW-0418">Kinase</keyword>
<dbReference type="SUPFAM" id="SSF55785">
    <property type="entry name" value="PYP-like sensor domain (PAS domain)"/>
    <property type="match status" value="2"/>
</dbReference>
<reference evidence="14 15" key="1">
    <citation type="journal article" date="2013" name="Genome Announc.">
        <title>Draft genome sequences for three mercury-methylating, sulfate-reducing bacteria.</title>
        <authorList>
            <person name="Brown S.D."/>
            <person name="Hurt R.A.Jr."/>
            <person name="Gilmour C.C."/>
            <person name="Elias D.A."/>
        </authorList>
    </citation>
    <scope>NUCLEOTIDE SEQUENCE [LARGE SCALE GENOMIC DNA]</scope>
    <source>
        <strain evidence="14 15">DSM 2059</strain>
    </source>
</reference>
<dbReference type="SMART" id="SM00387">
    <property type="entry name" value="HATPase_c"/>
    <property type="match status" value="1"/>
</dbReference>
<dbReference type="InterPro" id="IPR001610">
    <property type="entry name" value="PAC"/>
</dbReference>
<evidence type="ECO:0000256" key="6">
    <source>
        <dbReference type="ARBA" id="ARBA00022741"/>
    </source>
</evidence>
<dbReference type="PANTHER" id="PTHR24421">
    <property type="entry name" value="NITRATE/NITRITE SENSOR PROTEIN NARX-RELATED"/>
    <property type="match status" value="1"/>
</dbReference>
<dbReference type="GO" id="GO:0016020">
    <property type="term" value="C:membrane"/>
    <property type="evidence" value="ECO:0007669"/>
    <property type="project" value="UniProtKB-SubCell"/>
</dbReference>
<dbReference type="InterPro" id="IPR035965">
    <property type="entry name" value="PAS-like_dom_sf"/>
</dbReference>
<keyword evidence="8" id="KW-0067">ATP-binding</keyword>
<keyword evidence="10" id="KW-0472">Membrane</keyword>
<keyword evidence="5" id="KW-0808">Transferase</keyword>
<evidence type="ECO:0000256" key="9">
    <source>
        <dbReference type="ARBA" id="ARBA00023012"/>
    </source>
</evidence>
<dbReference type="InterPro" id="IPR004010">
    <property type="entry name" value="Double_Cache_2"/>
</dbReference>
<keyword evidence="9" id="KW-0902">Two-component regulatory system</keyword>
<dbReference type="NCBIfam" id="TIGR00229">
    <property type="entry name" value="sensory_box"/>
    <property type="match status" value="2"/>
</dbReference>
<gene>
    <name evidence="14" type="ORF">dsmv_3598</name>
</gene>
<dbReference type="CDD" id="cd00130">
    <property type="entry name" value="PAS"/>
    <property type="match status" value="1"/>
</dbReference>
<dbReference type="InterPro" id="IPR003594">
    <property type="entry name" value="HATPase_dom"/>
</dbReference>
<dbReference type="Gene3D" id="3.30.450.20">
    <property type="entry name" value="PAS domain"/>
    <property type="match status" value="4"/>
</dbReference>
<evidence type="ECO:0000256" key="10">
    <source>
        <dbReference type="SAM" id="Phobius"/>
    </source>
</evidence>
<dbReference type="STRING" id="897.B2D07_12290"/>
<dbReference type="PANTHER" id="PTHR24421:SF10">
    <property type="entry name" value="NITRATE_NITRITE SENSOR PROTEIN NARQ"/>
    <property type="match status" value="1"/>
</dbReference>
<dbReference type="CDD" id="cd06225">
    <property type="entry name" value="HAMP"/>
    <property type="match status" value="1"/>
</dbReference>
<keyword evidence="10" id="KW-1133">Transmembrane helix</keyword>
<evidence type="ECO:0000259" key="13">
    <source>
        <dbReference type="PROSITE" id="PS50885"/>
    </source>
</evidence>
<protein>
    <recommendedName>
        <fullName evidence="3">histidine kinase</fullName>
        <ecNumber evidence="3">2.7.13.3</ecNumber>
    </recommendedName>
</protein>
<feature type="domain" description="PAC" evidence="12">
    <location>
        <begin position="478"/>
        <end position="530"/>
    </location>
</feature>
<dbReference type="Proteomes" id="UP000014977">
    <property type="component" value="Unassembled WGS sequence"/>
</dbReference>
<keyword evidence="10" id="KW-0812">Transmembrane</keyword>
<proteinExistence type="predicted"/>
<dbReference type="eggNOG" id="COG4564">
    <property type="taxonomic scope" value="Bacteria"/>
</dbReference>
<dbReference type="Pfam" id="PF07730">
    <property type="entry name" value="HisKA_3"/>
    <property type="match status" value="1"/>
</dbReference>
<evidence type="ECO:0000259" key="12">
    <source>
        <dbReference type="PROSITE" id="PS50113"/>
    </source>
</evidence>
<evidence type="ECO:0000256" key="2">
    <source>
        <dbReference type="ARBA" id="ARBA00004370"/>
    </source>
</evidence>
<organism evidence="14 15">
    <name type="scientific">Desulfococcus multivorans DSM 2059</name>
    <dbReference type="NCBI Taxonomy" id="1121405"/>
    <lineage>
        <taxon>Bacteria</taxon>
        <taxon>Pseudomonadati</taxon>
        <taxon>Thermodesulfobacteriota</taxon>
        <taxon>Desulfobacteria</taxon>
        <taxon>Desulfobacterales</taxon>
        <taxon>Desulfococcaceae</taxon>
        <taxon>Desulfococcus</taxon>
    </lineage>
</organism>
<evidence type="ECO:0000313" key="14">
    <source>
        <dbReference type="EMBL" id="EPR32748.1"/>
    </source>
</evidence>
<feature type="domain" description="PAS" evidence="11">
    <location>
        <begin position="531"/>
        <end position="580"/>
    </location>
</feature>
<evidence type="ECO:0000256" key="3">
    <source>
        <dbReference type="ARBA" id="ARBA00012438"/>
    </source>
</evidence>
<dbReference type="InterPro" id="IPR036890">
    <property type="entry name" value="HATPase_C_sf"/>
</dbReference>
<dbReference type="InterPro" id="IPR003660">
    <property type="entry name" value="HAMP_dom"/>
</dbReference>
<comment type="catalytic activity">
    <reaction evidence="1">
        <text>ATP + protein L-histidine = ADP + protein N-phospho-L-histidine.</text>
        <dbReference type="EC" id="2.7.13.3"/>
    </reaction>
</comment>
<comment type="caution">
    <text evidence="14">The sequence shown here is derived from an EMBL/GenBank/DDBJ whole genome shotgun (WGS) entry which is preliminary data.</text>
</comment>
<dbReference type="PROSITE" id="PS50112">
    <property type="entry name" value="PAS"/>
    <property type="match status" value="2"/>
</dbReference>
<dbReference type="SUPFAM" id="SSF55874">
    <property type="entry name" value="ATPase domain of HSP90 chaperone/DNA topoisomerase II/histidine kinase"/>
    <property type="match status" value="1"/>
</dbReference>
<comment type="subcellular location">
    <subcellularLocation>
        <location evidence="2">Membrane</location>
    </subcellularLocation>
</comment>
<evidence type="ECO:0000256" key="1">
    <source>
        <dbReference type="ARBA" id="ARBA00000085"/>
    </source>
</evidence>
<dbReference type="CDD" id="cd12912">
    <property type="entry name" value="PDC2_MCP_like"/>
    <property type="match status" value="2"/>
</dbReference>
<dbReference type="EMBL" id="ATHJ01000130">
    <property type="protein sequence ID" value="EPR32748.1"/>
    <property type="molecule type" value="Genomic_DNA"/>
</dbReference>
<evidence type="ECO:0000313" key="15">
    <source>
        <dbReference type="Proteomes" id="UP000014977"/>
    </source>
</evidence>
<dbReference type="GO" id="GO:0000155">
    <property type="term" value="F:phosphorelay sensor kinase activity"/>
    <property type="evidence" value="ECO:0007669"/>
    <property type="project" value="InterPro"/>
</dbReference>
<dbReference type="InterPro" id="IPR000700">
    <property type="entry name" value="PAS-assoc_C"/>
</dbReference>
<keyword evidence="6" id="KW-0547">Nucleotide-binding</keyword>
<dbReference type="CDD" id="cd16917">
    <property type="entry name" value="HATPase_UhpB-NarQ-NarX-like"/>
    <property type="match status" value="1"/>
</dbReference>
<dbReference type="InterPro" id="IPR050482">
    <property type="entry name" value="Sensor_HK_TwoCompSys"/>
</dbReference>
<dbReference type="GO" id="GO:0005524">
    <property type="term" value="F:ATP binding"/>
    <property type="evidence" value="ECO:0007669"/>
    <property type="project" value="UniProtKB-KW"/>
</dbReference>
<feature type="domain" description="HAMP" evidence="13">
    <location>
        <begin position="333"/>
        <end position="385"/>
    </location>
</feature>
<dbReference type="SUPFAM" id="SSF158472">
    <property type="entry name" value="HAMP domain-like"/>
    <property type="match status" value="1"/>
</dbReference>
<dbReference type="SMART" id="SM00304">
    <property type="entry name" value="HAMP"/>
    <property type="match status" value="1"/>
</dbReference>
<evidence type="ECO:0000256" key="8">
    <source>
        <dbReference type="ARBA" id="ARBA00022840"/>
    </source>
</evidence>
<feature type="domain" description="PAS" evidence="11">
    <location>
        <begin position="404"/>
        <end position="459"/>
    </location>
</feature>
<dbReference type="PROSITE" id="PS50885">
    <property type="entry name" value="HAMP"/>
    <property type="match status" value="1"/>
</dbReference>
<dbReference type="Pfam" id="PF02518">
    <property type="entry name" value="HATPase_c"/>
    <property type="match status" value="1"/>
</dbReference>
<keyword evidence="4" id="KW-0597">Phosphoprotein</keyword>
<evidence type="ECO:0000259" key="11">
    <source>
        <dbReference type="PROSITE" id="PS50112"/>
    </source>
</evidence>
<keyword evidence="15" id="KW-1185">Reference proteome</keyword>
<feature type="transmembrane region" description="Helical" evidence="10">
    <location>
        <begin position="12"/>
        <end position="35"/>
    </location>
</feature>
<dbReference type="InterPro" id="IPR000014">
    <property type="entry name" value="PAS"/>
</dbReference>
<accession>S7UKD9</accession>
<dbReference type="SMART" id="SM00086">
    <property type="entry name" value="PAC"/>
    <property type="match status" value="2"/>
</dbReference>
<dbReference type="Pfam" id="PF08269">
    <property type="entry name" value="dCache_2"/>
    <property type="match status" value="1"/>
</dbReference>
<dbReference type="eggNOG" id="COG4585">
    <property type="taxonomic scope" value="Bacteria"/>
</dbReference>
<dbReference type="Pfam" id="PF00672">
    <property type="entry name" value="HAMP"/>
    <property type="match status" value="1"/>
</dbReference>
<dbReference type="Gene3D" id="1.20.5.1930">
    <property type="match status" value="1"/>
</dbReference>
<evidence type="ECO:0000256" key="4">
    <source>
        <dbReference type="ARBA" id="ARBA00022553"/>
    </source>
</evidence>
<dbReference type="Pfam" id="PF13426">
    <property type="entry name" value="PAS_9"/>
    <property type="match status" value="2"/>
</dbReference>
<dbReference type="AlphaFoldDB" id="S7UKD9"/>
<dbReference type="Gene3D" id="3.30.565.10">
    <property type="entry name" value="Histidine kinase-like ATPase, C-terminal domain"/>
    <property type="match status" value="1"/>
</dbReference>
<dbReference type="GO" id="GO:0046983">
    <property type="term" value="F:protein dimerization activity"/>
    <property type="evidence" value="ECO:0007669"/>
    <property type="project" value="InterPro"/>
</dbReference>
<name>S7UKD9_DESML</name>
<evidence type="ECO:0000256" key="5">
    <source>
        <dbReference type="ARBA" id="ARBA00022679"/>
    </source>
</evidence>
<dbReference type="PROSITE" id="PS50113">
    <property type="entry name" value="PAC"/>
    <property type="match status" value="1"/>
</dbReference>